<accession>A0A8J3A5X4</accession>
<keyword evidence="11" id="KW-1185">Reference proteome</keyword>
<feature type="transmembrane region" description="Helical" evidence="8">
    <location>
        <begin position="90"/>
        <end position="113"/>
    </location>
</feature>
<name>A0A8J3A5X4_9ACTN</name>
<dbReference type="Pfam" id="PF00528">
    <property type="entry name" value="BPD_transp_1"/>
    <property type="match status" value="1"/>
</dbReference>
<dbReference type="NCBIfam" id="TIGR03003">
    <property type="entry name" value="ectoine_ehuD"/>
    <property type="match status" value="1"/>
</dbReference>
<dbReference type="SUPFAM" id="SSF161098">
    <property type="entry name" value="MetI-like"/>
    <property type="match status" value="1"/>
</dbReference>
<evidence type="ECO:0000313" key="10">
    <source>
        <dbReference type="EMBL" id="GGI03608.1"/>
    </source>
</evidence>
<dbReference type="InterPro" id="IPR010065">
    <property type="entry name" value="AA_ABC_transptr_permease_3TM"/>
</dbReference>
<dbReference type="GO" id="GO:0022857">
    <property type="term" value="F:transmembrane transporter activity"/>
    <property type="evidence" value="ECO:0007669"/>
    <property type="project" value="InterPro"/>
</dbReference>
<evidence type="ECO:0000259" key="9">
    <source>
        <dbReference type="PROSITE" id="PS50928"/>
    </source>
</evidence>
<protein>
    <submittedName>
        <fullName evidence="10">Ectoine/hydroxyectoine ABC transporter permease subunit EhuD</fullName>
    </submittedName>
</protein>
<dbReference type="InterPro" id="IPR014341">
    <property type="entry name" value="Ectoine_EhuD"/>
</dbReference>
<dbReference type="InterPro" id="IPR043429">
    <property type="entry name" value="ArtM/GltK/GlnP/TcyL/YhdX-like"/>
</dbReference>
<organism evidence="10 11">
    <name type="scientific">Egicoccus halophilus</name>
    <dbReference type="NCBI Taxonomy" id="1670830"/>
    <lineage>
        <taxon>Bacteria</taxon>
        <taxon>Bacillati</taxon>
        <taxon>Actinomycetota</taxon>
        <taxon>Nitriliruptoria</taxon>
        <taxon>Egicoccales</taxon>
        <taxon>Egicoccaceae</taxon>
        <taxon>Egicoccus</taxon>
    </lineage>
</organism>
<feature type="transmembrane region" description="Helical" evidence="8">
    <location>
        <begin position="53"/>
        <end position="78"/>
    </location>
</feature>
<comment type="caution">
    <text evidence="10">The sequence shown here is derived from an EMBL/GenBank/DDBJ whole genome shotgun (WGS) entry which is preliminary data.</text>
</comment>
<dbReference type="PANTHER" id="PTHR30614">
    <property type="entry name" value="MEMBRANE COMPONENT OF AMINO ACID ABC TRANSPORTER"/>
    <property type="match status" value="1"/>
</dbReference>
<evidence type="ECO:0000256" key="1">
    <source>
        <dbReference type="ARBA" id="ARBA00004651"/>
    </source>
</evidence>
<gene>
    <name evidence="10" type="ORF">GCM10011354_04880</name>
</gene>
<dbReference type="InterPro" id="IPR000515">
    <property type="entry name" value="MetI-like"/>
</dbReference>
<dbReference type="PROSITE" id="PS50928">
    <property type="entry name" value="ABC_TM1"/>
    <property type="match status" value="1"/>
</dbReference>
<feature type="domain" description="ABC transmembrane type-1" evidence="9">
    <location>
        <begin position="50"/>
        <end position="242"/>
    </location>
</feature>
<dbReference type="Proteomes" id="UP000650511">
    <property type="component" value="Unassembled WGS sequence"/>
</dbReference>
<comment type="subcellular location">
    <subcellularLocation>
        <location evidence="1 8">Cell membrane</location>
        <topology evidence="1 8">Multi-pass membrane protein</topology>
    </subcellularLocation>
</comment>
<evidence type="ECO:0000256" key="5">
    <source>
        <dbReference type="ARBA" id="ARBA00022970"/>
    </source>
</evidence>
<keyword evidence="6 8" id="KW-1133">Transmembrane helix</keyword>
<evidence type="ECO:0000256" key="4">
    <source>
        <dbReference type="ARBA" id="ARBA00022692"/>
    </source>
</evidence>
<dbReference type="EMBL" id="BMHA01000002">
    <property type="protein sequence ID" value="GGI03608.1"/>
    <property type="molecule type" value="Genomic_DNA"/>
</dbReference>
<dbReference type="GO" id="GO:0043190">
    <property type="term" value="C:ATP-binding cassette (ABC) transporter complex"/>
    <property type="evidence" value="ECO:0007669"/>
    <property type="project" value="InterPro"/>
</dbReference>
<reference evidence="10" key="1">
    <citation type="journal article" date="2014" name="Int. J. Syst. Evol. Microbiol.">
        <title>Complete genome sequence of Corynebacterium casei LMG S-19264T (=DSM 44701T), isolated from a smear-ripened cheese.</title>
        <authorList>
            <consortium name="US DOE Joint Genome Institute (JGI-PGF)"/>
            <person name="Walter F."/>
            <person name="Albersmeier A."/>
            <person name="Kalinowski J."/>
            <person name="Ruckert C."/>
        </authorList>
    </citation>
    <scope>NUCLEOTIDE SEQUENCE</scope>
    <source>
        <strain evidence="10">CGMCC 1.14988</strain>
    </source>
</reference>
<evidence type="ECO:0000256" key="3">
    <source>
        <dbReference type="ARBA" id="ARBA00022475"/>
    </source>
</evidence>
<evidence type="ECO:0000256" key="8">
    <source>
        <dbReference type="RuleBase" id="RU363032"/>
    </source>
</evidence>
<keyword evidence="4 8" id="KW-0812">Transmembrane</keyword>
<dbReference type="AlphaFoldDB" id="A0A8J3A5X4"/>
<keyword evidence="7 8" id="KW-0472">Membrane</keyword>
<feature type="transmembrane region" description="Helical" evidence="8">
    <location>
        <begin position="224"/>
        <end position="242"/>
    </location>
</feature>
<dbReference type="Gene3D" id="1.10.3720.10">
    <property type="entry name" value="MetI-like"/>
    <property type="match status" value="1"/>
</dbReference>
<proteinExistence type="inferred from homology"/>
<dbReference type="CDD" id="cd06261">
    <property type="entry name" value="TM_PBP2"/>
    <property type="match status" value="1"/>
</dbReference>
<evidence type="ECO:0000256" key="2">
    <source>
        <dbReference type="ARBA" id="ARBA00022448"/>
    </source>
</evidence>
<dbReference type="PANTHER" id="PTHR30614:SF0">
    <property type="entry name" value="L-CYSTINE TRANSPORT SYSTEM PERMEASE PROTEIN TCYL"/>
    <property type="match status" value="1"/>
</dbReference>
<evidence type="ECO:0000256" key="6">
    <source>
        <dbReference type="ARBA" id="ARBA00022989"/>
    </source>
</evidence>
<keyword evidence="2 8" id="KW-0813">Transport</keyword>
<dbReference type="InterPro" id="IPR035906">
    <property type="entry name" value="MetI-like_sf"/>
</dbReference>
<keyword evidence="5" id="KW-0029">Amino-acid transport</keyword>
<reference evidence="10" key="2">
    <citation type="submission" date="2020-09" db="EMBL/GenBank/DDBJ databases">
        <authorList>
            <person name="Sun Q."/>
            <person name="Zhou Y."/>
        </authorList>
    </citation>
    <scope>NUCLEOTIDE SEQUENCE</scope>
    <source>
        <strain evidence="10">CGMCC 1.14988</strain>
    </source>
</reference>
<keyword evidence="3" id="KW-1003">Cell membrane</keyword>
<comment type="similarity">
    <text evidence="8">Belongs to the binding-protein-dependent transport system permease family.</text>
</comment>
<evidence type="ECO:0000256" key="7">
    <source>
        <dbReference type="ARBA" id="ARBA00023136"/>
    </source>
</evidence>
<dbReference type="NCBIfam" id="TIGR01726">
    <property type="entry name" value="HEQRo_perm_3TM"/>
    <property type="match status" value="1"/>
</dbReference>
<sequence>MVVGLLLAAGLYLVLARLGTRRLRFRGGDVLGDPDLAFDPAYAWSLVPDALNALTVTAFSAVTGFAFAAVLGLVLALGRRARSRLLSWPFAAFIEFVRSTPLLVQLFFLFFALPELGVTLSPMQTIVLGLGVHYATYCSEAYRAGINSVPKGQWEAATALSLSPAVTWMRVVLPQAIPNVLPALGNFLVAGFKDAPLGSAIQVTGVLFFANTTAGRDFRPVEPYLIIGLCFLLVSIPAAWLVRRLERRIGYERV</sequence>
<evidence type="ECO:0000313" key="11">
    <source>
        <dbReference type="Proteomes" id="UP000650511"/>
    </source>
</evidence>
<dbReference type="GO" id="GO:0006865">
    <property type="term" value="P:amino acid transport"/>
    <property type="evidence" value="ECO:0007669"/>
    <property type="project" value="UniProtKB-KW"/>
</dbReference>